<dbReference type="InterPro" id="IPR020019">
    <property type="entry name" value="AcTrfase_PglD-like"/>
</dbReference>
<gene>
    <name evidence="8" type="ORF">SAMN02745124_01800</name>
</gene>
<dbReference type="Pfam" id="PF00132">
    <property type="entry name" value="Hexapep"/>
    <property type="match status" value="1"/>
</dbReference>
<dbReference type="PANTHER" id="PTHR43300:SF7">
    <property type="entry name" value="UDP-N-ACETYLBACILLOSAMINE N-ACETYLTRANSFERASE"/>
    <property type="match status" value="1"/>
</dbReference>
<evidence type="ECO:0000256" key="1">
    <source>
        <dbReference type="ARBA" id="ARBA00007274"/>
    </source>
</evidence>
<dbReference type="STRING" id="1121409.SAMN02745124_01800"/>
<proteinExistence type="inferred from homology"/>
<dbReference type="CDD" id="cd03360">
    <property type="entry name" value="LbH_AT_putative"/>
    <property type="match status" value="1"/>
</dbReference>
<keyword evidence="9" id="KW-1185">Reference proteome</keyword>
<evidence type="ECO:0000256" key="4">
    <source>
        <dbReference type="ARBA" id="ARBA00023315"/>
    </source>
</evidence>
<evidence type="ECO:0000313" key="8">
    <source>
        <dbReference type="EMBL" id="SHH77259.1"/>
    </source>
</evidence>
<dbReference type="EMBL" id="FQXS01000009">
    <property type="protein sequence ID" value="SHH77259.1"/>
    <property type="molecule type" value="Genomic_DNA"/>
</dbReference>
<evidence type="ECO:0000256" key="6">
    <source>
        <dbReference type="PIRSR" id="PIRSR620019-2"/>
    </source>
</evidence>
<evidence type="ECO:0000259" key="7">
    <source>
        <dbReference type="Pfam" id="PF17836"/>
    </source>
</evidence>
<dbReference type="InterPro" id="IPR001451">
    <property type="entry name" value="Hexapep"/>
</dbReference>
<reference evidence="8 9" key="1">
    <citation type="submission" date="2016-11" db="EMBL/GenBank/DDBJ databases">
        <authorList>
            <person name="Jaros S."/>
            <person name="Januszkiewicz K."/>
            <person name="Wedrychowicz H."/>
        </authorList>
    </citation>
    <scope>NUCLEOTIDE SEQUENCE [LARGE SCALE GENOMIC DNA]</scope>
    <source>
        <strain evidence="8 9">DSM 9705</strain>
    </source>
</reference>
<dbReference type="GO" id="GO:0016746">
    <property type="term" value="F:acyltransferase activity"/>
    <property type="evidence" value="ECO:0007669"/>
    <property type="project" value="UniProtKB-KW"/>
</dbReference>
<dbReference type="PANTHER" id="PTHR43300">
    <property type="entry name" value="ACETYLTRANSFERASE"/>
    <property type="match status" value="1"/>
</dbReference>
<evidence type="ECO:0000256" key="3">
    <source>
        <dbReference type="ARBA" id="ARBA00022737"/>
    </source>
</evidence>
<dbReference type="InterPro" id="IPR050179">
    <property type="entry name" value="Trans_hexapeptide_repeat"/>
</dbReference>
<sequence length="212" mass="22136">MKRLLIIGAGGFGREVLNYALDIPLQDRDWKVGGFLDSNLGVLSGYDCAKSVLADPMHYQPKDDDCFICAIGNPDRKIQICDSLVNKGGNFITLIHPSAVIGRRCSIGQGCIICPGAIITTDVKIGDFVSVNVHASIGHDTIVGKGCTLSGHVDITGFAVVEEGVFLGSHAVVLPKAKVGAYAIIGAGSVVLKRVKSGATVMGVPAKQVSGF</sequence>
<dbReference type="AlphaFoldDB" id="A0A1M5VPS6"/>
<protein>
    <submittedName>
        <fullName evidence="8">Sugar O-acyltransferase, sialic acid O-acetyltransferase NeuD family</fullName>
    </submittedName>
</protein>
<keyword evidence="4 8" id="KW-0012">Acyltransferase</keyword>
<dbReference type="InterPro" id="IPR018357">
    <property type="entry name" value="Hexapep_transf_CS"/>
</dbReference>
<feature type="site" description="Increases basicity of active site His" evidence="5">
    <location>
        <position position="140"/>
    </location>
</feature>
<name>A0A1M5VPS6_9BACT</name>
<keyword evidence="3" id="KW-0677">Repeat</keyword>
<feature type="domain" description="PglD N-terminal" evidence="7">
    <location>
        <begin position="3"/>
        <end position="83"/>
    </location>
</feature>
<dbReference type="PROSITE" id="PS00101">
    <property type="entry name" value="HEXAPEP_TRANSFERASES"/>
    <property type="match status" value="1"/>
</dbReference>
<dbReference type="SUPFAM" id="SSF51161">
    <property type="entry name" value="Trimeric LpxA-like enzymes"/>
    <property type="match status" value="1"/>
</dbReference>
<dbReference type="Gene3D" id="2.160.10.10">
    <property type="entry name" value="Hexapeptide repeat proteins"/>
    <property type="match status" value="1"/>
</dbReference>
<accession>A0A1M5VPS6</accession>
<dbReference type="OrthoDB" id="9782091at2"/>
<evidence type="ECO:0000256" key="2">
    <source>
        <dbReference type="ARBA" id="ARBA00022679"/>
    </source>
</evidence>
<feature type="active site" description="Proton acceptor" evidence="5">
    <location>
        <position position="139"/>
    </location>
</feature>
<dbReference type="Pfam" id="PF17836">
    <property type="entry name" value="PglD_N"/>
    <property type="match status" value="1"/>
</dbReference>
<dbReference type="RefSeq" id="WP_073375583.1">
    <property type="nucleotide sequence ID" value="NZ_FQXS01000009.1"/>
</dbReference>
<evidence type="ECO:0000313" key="9">
    <source>
        <dbReference type="Proteomes" id="UP000184139"/>
    </source>
</evidence>
<dbReference type="NCBIfam" id="TIGR03570">
    <property type="entry name" value="NeuD_NnaD"/>
    <property type="match status" value="1"/>
</dbReference>
<dbReference type="Proteomes" id="UP000184139">
    <property type="component" value="Unassembled WGS sequence"/>
</dbReference>
<comment type="similarity">
    <text evidence="1">Belongs to the transferase hexapeptide repeat family.</text>
</comment>
<dbReference type="InterPro" id="IPR011004">
    <property type="entry name" value="Trimer_LpxA-like_sf"/>
</dbReference>
<evidence type="ECO:0000256" key="5">
    <source>
        <dbReference type="PIRSR" id="PIRSR620019-1"/>
    </source>
</evidence>
<feature type="binding site" evidence="6">
    <location>
        <position position="72"/>
    </location>
    <ligand>
        <name>substrate</name>
    </ligand>
</feature>
<dbReference type="Gene3D" id="3.40.50.20">
    <property type="match status" value="1"/>
</dbReference>
<organism evidence="8 9">
    <name type="scientific">Desulfofustis glycolicus DSM 9705</name>
    <dbReference type="NCBI Taxonomy" id="1121409"/>
    <lineage>
        <taxon>Bacteria</taxon>
        <taxon>Pseudomonadati</taxon>
        <taxon>Thermodesulfobacteriota</taxon>
        <taxon>Desulfobulbia</taxon>
        <taxon>Desulfobulbales</taxon>
        <taxon>Desulfocapsaceae</taxon>
        <taxon>Desulfofustis</taxon>
    </lineage>
</organism>
<keyword evidence="2 8" id="KW-0808">Transferase</keyword>
<dbReference type="InterPro" id="IPR041561">
    <property type="entry name" value="PglD_N"/>
</dbReference>